<protein>
    <recommendedName>
        <fullName evidence="6">JAB domain-containing protein</fullName>
    </recommendedName>
</protein>
<evidence type="ECO:0000256" key="5">
    <source>
        <dbReference type="ARBA" id="ARBA00023049"/>
    </source>
</evidence>
<organism evidence="7 11">
    <name type="scientific">Candidatus Methanofastidiosum methylothiophilum</name>
    <dbReference type="NCBI Taxonomy" id="1705564"/>
    <lineage>
        <taxon>Archaea</taxon>
        <taxon>Methanobacteriati</taxon>
        <taxon>Methanobacteriota</taxon>
        <taxon>Stenosarchaea group</taxon>
        <taxon>Candidatus Methanofastidiosia</taxon>
        <taxon>Candidatus Methanofastidiosales</taxon>
        <taxon>Candidatus Methanofastidiosaceae</taxon>
        <taxon>Candidatus Methanofastidiosum</taxon>
    </lineage>
</organism>
<dbReference type="GO" id="GO:0006508">
    <property type="term" value="P:proteolysis"/>
    <property type="evidence" value="ECO:0007669"/>
    <property type="project" value="UniProtKB-KW"/>
</dbReference>
<comment type="caution">
    <text evidence="7">The sequence shown here is derived from an EMBL/GenBank/DDBJ whole genome shotgun (WGS) entry which is preliminary data.</text>
</comment>
<keyword evidence="3" id="KW-0378">Hydrolase</keyword>
<dbReference type="AlphaFoldDB" id="A0A150IM99"/>
<evidence type="ECO:0000256" key="1">
    <source>
        <dbReference type="ARBA" id="ARBA00022670"/>
    </source>
</evidence>
<accession>A0A150ITV2</accession>
<sequence length="120" mass="13834">MIKVDSELLDFISHAAKNTHPNEFAAFLREDKGVISEVVFSPFSIFGKNSSTISHFSLPIDTSIIGTVHSHPSDNGLPSDRDLNFFSHYGKVHIIVRYPYERWNFFFYSREGDFLEYEVL</sequence>
<dbReference type="InterPro" id="IPR028090">
    <property type="entry name" value="JAB_dom_prok"/>
</dbReference>
<evidence type="ECO:0000313" key="8">
    <source>
        <dbReference type="EMBL" id="KYC48305.1"/>
    </source>
</evidence>
<dbReference type="EMBL" id="LNGF01000007">
    <property type="protein sequence ID" value="KYC48305.1"/>
    <property type="molecule type" value="Genomic_DNA"/>
</dbReference>
<reference evidence="10 11" key="1">
    <citation type="journal article" date="2016" name="ISME J.">
        <title>Chasing the elusive Euryarchaeota class WSA2: genomes reveal a uniquely fastidious methyl-reducing methanogen.</title>
        <authorList>
            <person name="Nobu M.K."/>
            <person name="Narihiro T."/>
            <person name="Kuroda K."/>
            <person name="Mei R."/>
            <person name="Liu W.T."/>
        </authorList>
    </citation>
    <scope>NUCLEOTIDE SEQUENCE [LARGE SCALE GENOMIC DNA]</scope>
    <source>
        <strain evidence="7">B03fssc0709_Meth_Bin005</strain>
        <strain evidence="8">B15fssc0709_Meth_Bin003</strain>
        <strain evidence="9">BMIXfssc0709_Meth_Bin006</strain>
    </source>
</reference>
<dbReference type="Pfam" id="PF14464">
    <property type="entry name" value="Prok-JAB"/>
    <property type="match status" value="1"/>
</dbReference>
<gene>
    <name evidence="7" type="ORF">APG10_00278</name>
    <name evidence="8" type="ORF">APG11_00428</name>
    <name evidence="9" type="ORF">APG12_00397</name>
</gene>
<dbReference type="EMBL" id="LNJC01000005">
    <property type="protein sequence ID" value="KYC50974.1"/>
    <property type="molecule type" value="Genomic_DNA"/>
</dbReference>
<feature type="domain" description="JAB" evidence="6">
    <location>
        <begin position="7"/>
        <end position="98"/>
    </location>
</feature>
<accession>A0A150IM99</accession>
<dbReference type="GO" id="GO:0008237">
    <property type="term" value="F:metallopeptidase activity"/>
    <property type="evidence" value="ECO:0007669"/>
    <property type="project" value="UniProtKB-KW"/>
</dbReference>
<evidence type="ECO:0000259" key="6">
    <source>
        <dbReference type="Pfam" id="PF14464"/>
    </source>
</evidence>
<name>A0A150IM99_9EURY</name>
<accession>A0A150J1Y0</accession>
<evidence type="ECO:0000313" key="10">
    <source>
        <dbReference type="Proteomes" id="UP000091929"/>
    </source>
</evidence>
<dbReference type="EMBL" id="LNGE01000005">
    <property type="protein sequence ID" value="KYC46067.1"/>
    <property type="molecule type" value="Genomic_DNA"/>
</dbReference>
<keyword evidence="2" id="KW-0479">Metal-binding</keyword>
<evidence type="ECO:0000256" key="3">
    <source>
        <dbReference type="ARBA" id="ARBA00022801"/>
    </source>
</evidence>
<dbReference type="Proteomes" id="UP000092401">
    <property type="component" value="Unassembled WGS sequence"/>
</dbReference>
<keyword evidence="1" id="KW-0645">Protease</keyword>
<dbReference type="Gene3D" id="3.40.140.10">
    <property type="entry name" value="Cytidine Deaminase, domain 2"/>
    <property type="match status" value="1"/>
</dbReference>
<dbReference type="Proteomes" id="UP000092403">
    <property type="component" value="Unassembled WGS sequence"/>
</dbReference>
<evidence type="ECO:0000313" key="7">
    <source>
        <dbReference type="EMBL" id="KYC46067.1"/>
    </source>
</evidence>
<keyword evidence="5" id="KW-0482">Metalloprotease</keyword>
<evidence type="ECO:0000256" key="4">
    <source>
        <dbReference type="ARBA" id="ARBA00022833"/>
    </source>
</evidence>
<dbReference type="SUPFAM" id="SSF102712">
    <property type="entry name" value="JAB1/MPN domain"/>
    <property type="match status" value="1"/>
</dbReference>
<proteinExistence type="predicted"/>
<dbReference type="Proteomes" id="UP000091929">
    <property type="component" value="Unassembled WGS sequence"/>
</dbReference>
<evidence type="ECO:0000256" key="2">
    <source>
        <dbReference type="ARBA" id="ARBA00022723"/>
    </source>
</evidence>
<evidence type="ECO:0000313" key="11">
    <source>
        <dbReference type="Proteomes" id="UP000092401"/>
    </source>
</evidence>
<dbReference type="GO" id="GO:0046872">
    <property type="term" value="F:metal ion binding"/>
    <property type="evidence" value="ECO:0007669"/>
    <property type="project" value="UniProtKB-KW"/>
</dbReference>
<evidence type="ECO:0000313" key="9">
    <source>
        <dbReference type="EMBL" id="KYC50974.1"/>
    </source>
</evidence>
<keyword evidence="4" id="KW-0862">Zinc</keyword>